<gene>
    <name evidence="8" type="ORF">SAMN05421831_11434</name>
</gene>
<dbReference type="InterPro" id="IPR029787">
    <property type="entry name" value="Nucleotide_cyclase"/>
</dbReference>
<keyword evidence="9" id="KW-1185">Reference proteome</keyword>
<evidence type="ECO:0000313" key="8">
    <source>
        <dbReference type="EMBL" id="SEI87142.1"/>
    </source>
</evidence>
<dbReference type="Pfam" id="PF00990">
    <property type="entry name" value="GGDEF"/>
    <property type="match status" value="1"/>
</dbReference>
<dbReference type="InterPro" id="IPR035919">
    <property type="entry name" value="EAL_sf"/>
</dbReference>
<proteinExistence type="predicted"/>
<feature type="domain" description="PAC" evidence="5">
    <location>
        <begin position="240"/>
        <end position="292"/>
    </location>
</feature>
<dbReference type="CDD" id="cd00130">
    <property type="entry name" value="PAS"/>
    <property type="match status" value="2"/>
</dbReference>
<dbReference type="InterPro" id="IPR043128">
    <property type="entry name" value="Rev_trsase/Diguanyl_cyclase"/>
</dbReference>
<dbReference type="InterPro" id="IPR052155">
    <property type="entry name" value="Biofilm_reg_signaling"/>
</dbReference>
<dbReference type="NCBIfam" id="TIGR00229">
    <property type="entry name" value="sensory_box"/>
    <property type="match status" value="2"/>
</dbReference>
<evidence type="ECO:0000256" key="1">
    <source>
        <dbReference type="ARBA" id="ARBA00012282"/>
    </source>
</evidence>
<evidence type="ECO:0000256" key="2">
    <source>
        <dbReference type="ARBA" id="ARBA00022636"/>
    </source>
</evidence>
<dbReference type="InterPro" id="IPR013655">
    <property type="entry name" value="PAS_fold_3"/>
</dbReference>
<protein>
    <recommendedName>
        <fullName evidence="1">cyclic-guanylate-specific phosphodiesterase</fullName>
        <ecNumber evidence="1">3.1.4.52</ecNumber>
    </recommendedName>
</protein>
<dbReference type="STRING" id="64971.SAMN05421831_11434"/>
<dbReference type="Pfam" id="PF00563">
    <property type="entry name" value="EAL"/>
    <property type="match status" value="1"/>
</dbReference>
<dbReference type="SMART" id="SM00091">
    <property type="entry name" value="PAS"/>
    <property type="match status" value="2"/>
</dbReference>
<dbReference type="PROSITE" id="PS50887">
    <property type="entry name" value="GGDEF"/>
    <property type="match status" value="1"/>
</dbReference>
<dbReference type="SUPFAM" id="SSF55073">
    <property type="entry name" value="Nucleotide cyclase"/>
    <property type="match status" value="1"/>
</dbReference>
<dbReference type="Pfam" id="PF13426">
    <property type="entry name" value="PAS_9"/>
    <property type="match status" value="1"/>
</dbReference>
<dbReference type="FunFam" id="3.20.20.450:FF:000001">
    <property type="entry name" value="Cyclic di-GMP phosphodiesterase yahA"/>
    <property type="match status" value="1"/>
</dbReference>
<dbReference type="Proteomes" id="UP000242999">
    <property type="component" value="Unassembled WGS sequence"/>
</dbReference>
<dbReference type="OrthoDB" id="9787514at2"/>
<dbReference type="PROSITE" id="PS50112">
    <property type="entry name" value="PAS"/>
    <property type="match status" value="1"/>
</dbReference>
<dbReference type="EC" id="3.1.4.52" evidence="1"/>
<dbReference type="RefSeq" id="WP_093311910.1">
    <property type="nucleotide sequence ID" value="NZ_FNYH01000014.1"/>
</dbReference>
<dbReference type="GO" id="GO:0071111">
    <property type="term" value="F:cyclic-guanylate-specific phosphodiesterase activity"/>
    <property type="evidence" value="ECO:0007669"/>
    <property type="project" value="UniProtKB-EC"/>
</dbReference>
<dbReference type="InterPro" id="IPR035965">
    <property type="entry name" value="PAS-like_dom_sf"/>
</dbReference>
<evidence type="ECO:0000256" key="3">
    <source>
        <dbReference type="SAM" id="Coils"/>
    </source>
</evidence>
<dbReference type="InterPro" id="IPR001633">
    <property type="entry name" value="EAL_dom"/>
</dbReference>
<keyword evidence="2" id="KW-0973">c-di-GMP</keyword>
<feature type="domain" description="EAL" evidence="6">
    <location>
        <begin position="466"/>
        <end position="719"/>
    </location>
</feature>
<feature type="domain" description="GGDEF" evidence="7">
    <location>
        <begin position="324"/>
        <end position="457"/>
    </location>
</feature>
<dbReference type="SMART" id="SM00086">
    <property type="entry name" value="PAC"/>
    <property type="match status" value="2"/>
</dbReference>
<name>A0A1H6UH74_9GAMM</name>
<feature type="domain" description="PAS" evidence="4">
    <location>
        <begin position="171"/>
        <end position="238"/>
    </location>
</feature>
<dbReference type="SUPFAM" id="SSF141868">
    <property type="entry name" value="EAL domain-like"/>
    <property type="match status" value="1"/>
</dbReference>
<evidence type="ECO:0000259" key="6">
    <source>
        <dbReference type="PROSITE" id="PS50883"/>
    </source>
</evidence>
<dbReference type="EMBL" id="FNYH01000014">
    <property type="protein sequence ID" value="SEI87142.1"/>
    <property type="molecule type" value="Genomic_DNA"/>
</dbReference>
<dbReference type="Gene3D" id="3.30.70.270">
    <property type="match status" value="1"/>
</dbReference>
<dbReference type="Pfam" id="PF08447">
    <property type="entry name" value="PAS_3"/>
    <property type="match status" value="1"/>
</dbReference>
<evidence type="ECO:0000313" key="9">
    <source>
        <dbReference type="Proteomes" id="UP000242999"/>
    </source>
</evidence>
<dbReference type="InterPro" id="IPR001610">
    <property type="entry name" value="PAC"/>
</dbReference>
<reference evidence="9" key="1">
    <citation type="submission" date="2016-10" db="EMBL/GenBank/DDBJ databases">
        <authorList>
            <person name="Varghese N."/>
            <person name="Submissions S."/>
        </authorList>
    </citation>
    <scope>NUCLEOTIDE SEQUENCE [LARGE SCALE GENOMIC DNA]</scope>
    <source>
        <strain evidence="9">DSM 7165</strain>
    </source>
</reference>
<dbReference type="PROSITE" id="PS50113">
    <property type="entry name" value="PAC"/>
    <property type="match status" value="2"/>
</dbReference>
<dbReference type="InterPro" id="IPR000700">
    <property type="entry name" value="PAS-assoc_C"/>
</dbReference>
<evidence type="ECO:0000259" key="7">
    <source>
        <dbReference type="PROSITE" id="PS50887"/>
    </source>
</evidence>
<feature type="domain" description="PAC" evidence="5">
    <location>
        <begin position="114"/>
        <end position="168"/>
    </location>
</feature>
<dbReference type="CDD" id="cd01949">
    <property type="entry name" value="GGDEF"/>
    <property type="match status" value="1"/>
</dbReference>
<feature type="coiled-coil region" evidence="3">
    <location>
        <begin position="19"/>
        <end position="46"/>
    </location>
</feature>
<dbReference type="SMART" id="SM00267">
    <property type="entry name" value="GGDEF"/>
    <property type="match status" value="1"/>
</dbReference>
<dbReference type="InterPro" id="IPR000160">
    <property type="entry name" value="GGDEF_dom"/>
</dbReference>
<dbReference type="Gene3D" id="3.30.450.20">
    <property type="entry name" value="PAS domain"/>
    <property type="match status" value="2"/>
</dbReference>
<keyword evidence="3" id="KW-0175">Coiled coil</keyword>
<dbReference type="AlphaFoldDB" id="A0A1H6UH74"/>
<dbReference type="InterPro" id="IPR000014">
    <property type="entry name" value="PAS"/>
</dbReference>
<dbReference type="SUPFAM" id="SSF55785">
    <property type="entry name" value="PYP-like sensor domain (PAS domain)"/>
    <property type="match status" value="2"/>
</dbReference>
<evidence type="ECO:0000259" key="5">
    <source>
        <dbReference type="PROSITE" id="PS50113"/>
    </source>
</evidence>
<dbReference type="PANTHER" id="PTHR44757:SF2">
    <property type="entry name" value="BIOFILM ARCHITECTURE MAINTENANCE PROTEIN MBAA"/>
    <property type="match status" value="1"/>
</dbReference>
<dbReference type="PANTHER" id="PTHR44757">
    <property type="entry name" value="DIGUANYLATE CYCLASE DGCP"/>
    <property type="match status" value="1"/>
</dbReference>
<dbReference type="PROSITE" id="PS50883">
    <property type="entry name" value="EAL"/>
    <property type="match status" value="1"/>
</dbReference>
<dbReference type="Gene3D" id="3.20.20.450">
    <property type="entry name" value="EAL domain"/>
    <property type="match status" value="1"/>
</dbReference>
<dbReference type="NCBIfam" id="TIGR00254">
    <property type="entry name" value="GGDEF"/>
    <property type="match status" value="1"/>
</dbReference>
<dbReference type="CDD" id="cd01948">
    <property type="entry name" value="EAL"/>
    <property type="match status" value="1"/>
</dbReference>
<organism evidence="8 9">
    <name type="scientific">Allopseudospirillum japonicum</name>
    <dbReference type="NCBI Taxonomy" id="64971"/>
    <lineage>
        <taxon>Bacteria</taxon>
        <taxon>Pseudomonadati</taxon>
        <taxon>Pseudomonadota</taxon>
        <taxon>Gammaproteobacteria</taxon>
        <taxon>Oceanospirillales</taxon>
        <taxon>Oceanospirillaceae</taxon>
        <taxon>Allopseudospirillum</taxon>
    </lineage>
</organism>
<dbReference type="SMART" id="SM00052">
    <property type="entry name" value="EAL"/>
    <property type="match status" value="1"/>
</dbReference>
<evidence type="ECO:0000259" key="4">
    <source>
        <dbReference type="PROSITE" id="PS50112"/>
    </source>
</evidence>
<accession>A0A1H6UH74</accession>
<sequence length="728" mass="83883">MAKKDRTSYRRKVRQHQVSGRLKSQLVQAQREIDALTHQRERFARAVEASNLGLWEWDLQSDAIYHSHFEQIFGYQEDEVPHFMGNLQPFVHSEDYPKLRRALVDNLKGYTDQFRCRFRIQHKSGAWRWIEDNGRVVEREPDTGRALRMLGTRRDISDEQERHERLRLAWRVFDVSTEAIFILDHAYRIIFVNAAFTRISGFSKAEVLNRRFLEIYQHVTSDLVEHYRQIGQTLRERGHWEGELEEQRKSGEVYPQWLKVYAVPSTYTNEYHYIGMFSDLTQRRQAEERLTYLANYDSLTGLANRNQFRDRLHVSLNHARIYNQKVALLHVDLDRFKAINNTLGHEVGDALLKETAQRISACVRDADTIARLGGDEFVLVLKNCRHYDAVLSVGQRIIEQLKRPFILLGHELLMSASIGVSLFPDHSRELQVLINQADMARNRAKQLGGDNVQLYSEDMQDGSLERLRLERDLRQALQRSSLQVYYQPKLCLRLNRITQAEALVRWPHPQDGMISPGIFVPLAEETGLIWALGEQVLYESCCQIAAWCAQGLEIKVAVNISAHQLRNDKLVDLVQKILAETQAPPHLLELELTESCLMEDASATRDIMHRLRNLGITLAIDDFGTGYSSLGYLQRFPVDVLKIDRCFLQEITSDEQPGTLTRAIVALGHGLGLHVVGEGVETAAQIAFLRRLHCDFAQGYYISPPVPATEFVQVLQDWQQSRAQALAP</sequence>